<proteinExistence type="predicted"/>
<evidence type="ECO:0000313" key="2">
    <source>
        <dbReference type="Proteomes" id="UP000603200"/>
    </source>
</evidence>
<dbReference type="Proteomes" id="UP000603200">
    <property type="component" value="Unassembled WGS sequence"/>
</dbReference>
<organism evidence="1 2">
    <name type="scientific">Winogradskya humida</name>
    <dbReference type="NCBI Taxonomy" id="113566"/>
    <lineage>
        <taxon>Bacteria</taxon>
        <taxon>Bacillati</taxon>
        <taxon>Actinomycetota</taxon>
        <taxon>Actinomycetes</taxon>
        <taxon>Micromonosporales</taxon>
        <taxon>Micromonosporaceae</taxon>
        <taxon>Winogradskya</taxon>
    </lineage>
</organism>
<sequence>MSDWQSPADFDTGSDVLLAERITALLRHFDWTPVSREPGLYEVWRPDEDEDEGDAELLIPLDPSRNDYLSLVTKAQRRIYSQYGREARKLSQTLEMRASSSLEATRWKKSTPSEAAIIAWEDGERLYASARAQLGASAKATREARRYHGNASAYVAKRFLEKSFMGQTEVGSFVITALTPARQIFPASRYFEESLLSEDYGGESYSGRQILDTFERALSVTRECLDEFRRSSRMEVFLEAVPQGVSYEFTKALRDLAQGSEAAVEIARLSSEEGRITPREFAFTPADVPVLDRASHELARNPEPLRVSLIGEVTLLSRSTDSGDRVIRLNVEDGADIRKARIRLSAEQYEIAMDAHRQEASLKLDGTLEKEGRMFWVYNPSNLEIIEGVESDFIAEEVLNSRQDPLF</sequence>
<name>A0ABQ4A4W0_9ACTN</name>
<accession>A0ABQ4A4W0</accession>
<dbReference type="EMBL" id="BOMN01000130">
    <property type="protein sequence ID" value="GIE25892.1"/>
    <property type="molecule type" value="Genomic_DNA"/>
</dbReference>
<comment type="caution">
    <text evidence="1">The sequence shown here is derived from an EMBL/GenBank/DDBJ whole genome shotgun (WGS) entry which is preliminary data.</text>
</comment>
<keyword evidence="2" id="KW-1185">Reference proteome</keyword>
<dbReference type="RefSeq" id="WP_203842820.1">
    <property type="nucleotide sequence ID" value="NZ_BAAATV010000028.1"/>
</dbReference>
<evidence type="ECO:0000313" key="1">
    <source>
        <dbReference type="EMBL" id="GIE25892.1"/>
    </source>
</evidence>
<gene>
    <name evidence="1" type="ORF">Ahu01nite_089940</name>
</gene>
<protein>
    <submittedName>
        <fullName evidence="1">Uncharacterized protein</fullName>
    </submittedName>
</protein>
<reference evidence="1 2" key="1">
    <citation type="submission" date="2021-01" db="EMBL/GenBank/DDBJ databases">
        <title>Whole genome shotgun sequence of Actinoplanes humidus NBRC 14915.</title>
        <authorList>
            <person name="Komaki H."/>
            <person name="Tamura T."/>
        </authorList>
    </citation>
    <scope>NUCLEOTIDE SEQUENCE [LARGE SCALE GENOMIC DNA]</scope>
    <source>
        <strain evidence="1 2">NBRC 14915</strain>
    </source>
</reference>